<feature type="domain" description="Bacterial Ig-like" evidence="2">
    <location>
        <begin position="605"/>
        <end position="673"/>
    </location>
</feature>
<protein>
    <recommendedName>
        <fullName evidence="5">Bacterial Ig-like domain-containing protein</fullName>
    </recommendedName>
</protein>
<dbReference type="InterPro" id="IPR044016">
    <property type="entry name" value="Big_13"/>
</dbReference>
<dbReference type="Pfam" id="PF17936">
    <property type="entry name" value="Big_6"/>
    <property type="match status" value="2"/>
</dbReference>
<dbReference type="Gene3D" id="2.60.40.10">
    <property type="entry name" value="Immunoglobulins"/>
    <property type="match status" value="8"/>
</dbReference>
<evidence type="ECO:0000259" key="3">
    <source>
        <dbReference type="Pfam" id="PF22783"/>
    </source>
</evidence>
<proteinExistence type="predicted"/>
<name>A0A0F9P5Q6_9ZZZZ</name>
<evidence type="ECO:0000259" key="2">
    <source>
        <dbReference type="Pfam" id="PF19077"/>
    </source>
</evidence>
<feature type="domain" description="Bacterial Ig" evidence="1">
    <location>
        <begin position="307"/>
        <end position="379"/>
    </location>
</feature>
<evidence type="ECO:0000259" key="1">
    <source>
        <dbReference type="Pfam" id="PF17936"/>
    </source>
</evidence>
<dbReference type="Pfam" id="PF22783">
    <property type="entry name" value="BapA_N"/>
    <property type="match status" value="1"/>
</dbReference>
<gene>
    <name evidence="4" type="ORF">LCGC14_0866890</name>
</gene>
<reference evidence="4" key="1">
    <citation type="journal article" date="2015" name="Nature">
        <title>Complex archaea that bridge the gap between prokaryotes and eukaryotes.</title>
        <authorList>
            <person name="Spang A."/>
            <person name="Saw J.H."/>
            <person name="Jorgensen S.L."/>
            <person name="Zaremba-Niedzwiedzka K."/>
            <person name="Martijn J."/>
            <person name="Lind A.E."/>
            <person name="van Eijk R."/>
            <person name="Schleper C."/>
            <person name="Guy L."/>
            <person name="Ettema T.J."/>
        </authorList>
    </citation>
    <scope>NUCLEOTIDE SEQUENCE</scope>
</reference>
<evidence type="ECO:0008006" key="5">
    <source>
        <dbReference type="Google" id="ProtNLM"/>
    </source>
</evidence>
<dbReference type="InterPro" id="IPR048051">
    <property type="entry name" value="BapA-like_prefix-like"/>
</dbReference>
<dbReference type="InterPro" id="IPR041498">
    <property type="entry name" value="Big_6"/>
</dbReference>
<dbReference type="AlphaFoldDB" id="A0A0F9P5Q6"/>
<dbReference type="EMBL" id="LAZR01002657">
    <property type="protein sequence ID" value="KKN27210.1"/>
    <property type="molecule type" value="Genomic_DNA"/>
</dbReference>
<comment type="caution">
    <text evidence="4">The sequence shown here is derived from an EMBL/GenBank/DDBJ whole genome shotgun (WGS) entry which is preliminary data.</text>
</comment>
<sequence length="1155" mass="116915">MKTIDFVVRDQAGALQRGMVLDGAESHIIQAQSGQEISLNLRQTDFLSQQRAGSDLLLTLADGRVITIENYFNQAGTPNRLFISSDGYLNEVAFVEADGGSLFAQYGPTEQWGKWSPSDDLIYLGRSDAIMPPGGAIAGGDDEVSMLAAPLLGGVVGGGGAATVAAAAAVGGAAVLGAGGNGTGGGASKAPPFVNEPESSATVGGDEATKSVTVTGGGEPGSEVVVTVGEKQVTTTVGDDGTFEAVFEGDNFPADGNHEAVVTVTTDGEEATLDGPSFVIDTTAPVVTVTEGTKGVSDYFNADGFATGVTLKGTGEAGTDVEVTVSEKVVTTTVADDGTWSVTFEPGMLEAGEYETEISIKSTDQYGNTSTSVETLVVDTLAPAVTVTSGSQSVGDIFNGAAFSNGVTLSGESEPGATIQLTVGGITRTATVGENGTWSATWQPGTLPEGEYVSDITIIATDKFGNATTVTEQLAVDTVSEVTLATDSVEVDGVVNAAERADGVTLTGTAQPGSTVDVTFGSATKAATVDANGNWSAQFAASEVPTGEAVATVTAVATDSVGNSSTVTGQIQIDTLVRDLAFTGQTGGSDGIVNGSEAAQGIVMTGTVEPGSSVMVKLGQVSHAATVAADGSWSVTFAPSDIPAGTYTTTMTATATDAAGNTDSVSQSVSVDTEAGSLTINAAPIEGDDVVNAAEASDGVAISGTADAGAVVQVTLAGITHTVVADANGQWTSYYAAGEVAQGVYNADITATTTDSAGNTRSATDSVQVDTRVDNLSLNKVEGDDIVSGAERLADGGVTVSGTSEIGSSVVVSLGNASMNGVVDANGNWSVTFAPGQIPQGTINATVSVKATDQAGNSASASHAVLIDTVVDPLNMDQAGGNDAIVSAREAEAGIDLNGRVEAGSTVVVNFDGTNYTASVDSSGNWTVMIPPASIRPGTYDADISVTATDHVGNIASISDTLAIDTYAPEGPVIASYTRDGDGIRGISTEISPDTLDVHQINADRSISEVDATSFDIDAIGERNFQFNTNVPDGSDLVVTATDTAGNSSGTYLALDDESANTRLDLSNPNLAQYNIETVDLQFAEEAQLTITEAALVNLSKNTNSLIVNGFSDDTVTITGAVRDGFEVKDGQTYDIYTLGSEGTLMIDNDINVLI</sequence>
<dbReference type="Pfam" id="PF19077">
    <property type="entry name" value="Big_13"/>
    <property type="match status" value="1"/>
</dbReference>
<evidence type="ECO:0000313" key="4">
    <source>
        <dbReference type="EMBL" id="KKN27210.1"/>
    </source>
</evidence>
<organism evidence="4">
    <name type="scientific">marine sediment metagenome</name>
    <dbReference type="NCBI Taxonomy" id="412755"/>
    <lineage>
        <taxon>unclassified sequences</taxon>
        <taxon>metagenomes</taxon>
        <taxon>ecological metagenomes</taxon>
    </lineage>
</organism>
<dbReference type="InterPro" id="IPR013783">
    <property type="entry name" value="Ig-like_fold"/>
</dbReference>
<feature type="domain" description="Bacterial Ig" evidence="1">
    <location>
        <begin position="792"/>
        <end position="864"/>
    </location>
</feature>
<feature type="domain" description="Biofilm-associated protein BapA-like prefix-like" evidence="3">
    <location>
        <begin position="37"/>
        <end position="87"/>
    </location>
</feature>
<accession>A0A0F9P5Q6</accession>
<dbReference type="NCBIfam" id="NF033510">
    <property type="entry name" value="Ca_tandemer"/>
    <property type="match status" value="8"/>
</dbReference>